<dbReference type="CDD" id="cd16917">
    <property type="entry name" value="HATPase_UhpB-NarQ-NarX-like"/>
    <property type="match status" value="1"/>
</dbReference>
<dbReference type="Gene3D" id="1.20.5.1930">
    <property type="match status" value="1"/>
</dbReference>
<proteinExistence type="predicted"/>
<name>A0A9X1NDJ5_9ACTN</name>
<keyword evidence="4" id="KW-0472">Membrane</keyword>
<evidence type="ECO:0000313" key="7">
    <source>
        <dbReference type="Proteomes" id="UP001138997"/>
    </source>
</evidence>
<dbReference type="GO" id="GO:0016020">
    <property type="term" value="C:membrane"/>
    <property type="evidence" value="ECO:0007669"/>
    <property type="project" value="InterPro"/>
</dbReference>
<keyword evidence="4" id="KW-0812">Transmembrane</keyword>
<gene>
    <name evidence="6" type="ORF">LR394_13220</name>
</gene>
<organism evidence="6 7">
    <name type="scientific">Kineosporia babensis</name>
    <dbReference type="NCBI Taxonomy" id="499548"/>
    <lineage>
        <taxon>Bacteria</taxon>
        <taxon>Bacillati</taxon>
        <taxon>Actinomycetota</taxon>
        <taxon>Actinomycetes</taxon>
        <taxon>Kineosporiales</taxon>
        <taxon>Kineosporiaceae</taxon>
        <taxon>Kineosporia</taxon>
    </lineage>
</organism>
<keyword evidence="3" id="KW-0902">Two-component regulatory system</keyword>
<dbReference type="Gene3D" id="3.30.565.10">
    <property type="entry name" value="Histidine kinase-like ATPase, C-terminal domain"/>
    <property type="match status" value="1"/>
</dbReference>
<dbReference type="SUPFAM" id="SSF55874">
    <property type="entry name" value="ATPase domain of HSP90 chaperone/DNA topoisomerase II/histidine kinase"/>
    <property type="match status" value="1"/>
</dbReference>
<keyword evidence="1" id="KW-0808">Transferase</keyword>
<evidence type="ECO:0000313" key="6">
    <source>
        <dbReference type="EMBL" id="MCD5311864.1"/>
    </source>
</evidence>
<evidence type="ECO:0000259" key="5">
    <source>
        <dbReference type="Pfam" id="PF07730"/>
    </source>
</evidence>
<protein>
    <submittedName>
        <fullName evidence="6">Histidine kinase</fullName>
    </submittedName>
</protein>
<sequence>MRIRGRRRWGQLRRAERVDLFTRVLLQSNLWAGTLLWFSFGFIEASNAGLAVPAHVSLASLGGCLFLTAVCSSTMRAMTALAPSSAQRRPFPRRRIVALAIGNVVFFGLFGLTADPLVRANVALLVVQNLSFALSGLPGRLIVVGLLAGSALFCTVNAGPWFSLFNGLLNCSGAIITVRAATWLNRTVAELDANRHTQASLAVAEERLRFSQDVHDVLGRYLSTIAVQAELATALANRGDDEGAGAQMLRVRQSALNAMAEADELARGYHPTSLPQELESARTLLSSAGIETTLDIGDIPQPWQEAAAWVVRESVTNVLRHSKAGWVRITYHNGELRILNDGIKPTARPGNGSGLLGLRERLEPMGGRVEAGRDGPYWVVVARLPATGPLRAAAPTEPARGVL</sequence>
<dbReference type="PANTHER" id="PTHR24421">
    <property type="entry name" value="NITRATE/NITRITE SENSOR PROTEIN NARX-RELATED"/>
    <property type="match status" value="1"/>
</dbReference>
<dbReference type="GO" id="GO:0000155">
    <property type="term" value="F:phosphorelay sensor kinase activity"/>
    <property type="evidence" value="ECO:0007669"/>
    <property type="project" value="InterPro"/>
</dbReference>
<dbReference type="InterPro" id="IPR050482">
    <property type="entry name" value="Sensor_HK_TwoCompSys"/>
</dbReference>
<dbReference type="GO" id="GO:0046983">
    <property type="term" value="F:protein dimerization activity"/>
    <property type="evidence" value="ECO:0007669"/>
    <property type="project" value="InterPro"/>
</dbReference>
<reference evidence="6" key="1">
    <citation type="submission" date="2021-11" db="EMBL/GenBank/DDBJ databases">
        <title>Streptomyces corallinus and Kineosporia corallina sp. nov., two new coral-derived marine actinobacteria.</title>
        <authorList>
            <person name="Buangrab K."/>
            <person name="Sutthacheep M."/>
            <person name="Yeemin T."/>
            <person name="Harunari E."/>
            <person name="Igarashi Y."/>
            <person name="Sripreechasak P."/>
            <person name="Kanchanasin P."/>
            <person name="Tanasupawat S."/>
            <person name="Phongsopitanun W."/>
        </authorList>
    </citation>
    <scope>NUCLEOTIDE SEQUENCE</scope>
    <source>
        <strain evidence="6">JCM 31032</strain>
    </source>
</reference>
<dbReference type="AlphaFoldDB" id="A0A9X1NDJ5"/>
<evidence type="ECO:0000256" key="1">
    <source>
        <dbReference type="ARBA" id="ARBA00022679"/>
    </source>
</evidence>
<feature type="transmembrane region" description="Helical" evidence="4">
    <location>
        <begin position="96"/>
        <end position="112"/>
    </location>
</feature>
<dbReference type="Pfam" id="PF07730">
    <property type="entry name" value="HisKA_3"/>
    <property type="match status" value="1"/>
</dbReference>
<dbReference type="Proteomes" id="UP001138997">
    <property type="component" value="Unassembled WGS sequence"/>
</dbReference>
<evidence type="ECO:0000256" key="2">
    <source>
        <dbReference type="ARBA" id="ARBA00022777"/>
    </source>
</evidence>
<keyword evidence="2 6" id="KW-0418">Kinase</keyword>
<feature type="transmembrane region" description="Helical" evidence="4">
    <location>
        <begin position="141"/>
        <end position="162"/>
    </location>
</feature>
<comment type="caution">
    <text evidence="6">The sequence shown here is derived from an EMBL/GenBank/DDBJ whole genome shotgun (WGS) entry which is preliminary data.</text>
</comment>
<keyword evidence="7" id="KW-1185">Reference proteome</keyword>
<dbReference type="InterPro" id="IPR011712">
    <property type="entry name" value="Sig_transdc_His_kin_sub3_dim/P"/>
</dbReference>
<dbReference type="InterPro" id="IPR036890">
    <property type="entry name" value="HATPase_C_sf"/>
</dbReference>
<keyword evidence="4" id="KW-1133">Transmembrane helix</keyword>
<evidence type="ECO:0000256" key="3">
    <source>
        <dbReference type="ARBA" id="ARBA00023012"/>
    </source>
</evidence>
<dbReference type="RefSeq" id="WP_231441502.1">
    <property type="nucleotide sequence ID" value="NZ_JAJOMB010000006.1"/>
</dbReference>
<feature type="transmembrane region" description="Helical" evidence="4">
    <location>
        <begin position="52"/>
        <end position="75"/>
    </location>
</feature>
<dbReference type="EMBL" id="JAJOMB010000006">
    <property type="protein sequence ID" value="MCD5311864.1"/>
    <property type="molecule type" value="Genomic_DNA"/>
</dbReference>
<accession>A0A9X1NDJ5</accession>
<feature type="transmembrane region" description="Helical" evidence="4">
    <location>
        <begin position="20"/>
        <end position="40"/>
    </location>
</feature>
<feature type="domain" description="Signal transduction histidine kinase subgroup 3 dimerisation and phosphoacceptor" evidence="5">
    <location>
        <begin position="206"/>
        <end position="273"/>
    </location>
</feature>
<evidence type="ECO:0000256" key="4">
    <source>
        <dbReference type="SAM" id="Phobius"/>
    </source>
</evidence>